<accession>A0A4V3DE16</accession>
<dbReference type="EMBL" id="SNYV01000011">
    <property type="protein sequence ID" value="TDQ79299.1"/>
    <property type="molecule type" value="Genomic_DNA"/>
</dbReference>
<evidence type="ECO:0000256" key="2">
    <source>
        <dbReference type="ARBA" id="ARBA00006275"/>
    </source>
</evidence>
<dbReference type="InterPro" id="IPR033985">
    <property type="entry name" value="SusD-like_N"/>
</dbReference>
<evidence type="ECO:0000313" key="8">
    <source>
        <dbReference type="EMBL" id="TDQ79299.1"/>
    </source>
</evidence>
<dbReference type="Pfam" id="PF14322">
    <property type="entry name" value="SusD-like_3"/>
    <property type="match status" value="1"/>
</dbReference>
<dbReference type="Gene3D" id="1.25.40.390">
    <property type="match status" value="1"/>
</dbReference>
<evidence type="ECO:0000256" key="5">
    <source>
        <dbReference type="ARBA" id="ARBA00023237"/>
    </source>
</evidence>
<evidence type="ECO:0000313" key="9">
    <source>
        <dbReference type="Proteomes" id="UP000295292"/>
    </source>
</evidence>
<organism evidence="8 9">
    <name type="scientific">Sphingobacterium yanglingense</name>
    <dbReference type="NCBI Taxonomy" id="1437280"/>
    <lineage>
        <taxon>Bacteria</taxon>
        <taxon>Pseudomonadati</taxon>
        <taxon>Bacteroidota</taxon>
        <taxon>Sphingobacteriia</taxon>
        <taxon>Sphingobacteriales</taxon>
        <taxon>Sphingobacteriaceae</taxon>
        <taxon>Sphingobacterium</taxon>
    </lineage>
</organism>
<comment type="subcellular location">
    <subcellularLocation>
        <location evidence="1">Cell outer membrane</location>
    </subcellularLocation>
</comment>
<dbReference type="OrthoDB" id="653598at2"/>
<evidence type="ECO:0000256" key="4">
    <source>
        <dbReference type="ARBA" id="ARBA00023136"/>
    </source>
</evidence>
<protein>
    <submittedName>
        <fullName evidence="8">SusD-like starch-binding protein associating with outer membrane</fullName>
    </submittedName>
</protein>
<keyword evidence="9" id="KW-1185">Reference proteome</keyword>
<dbReference type="SUPFAM" id="SSF48452">
    <property type="entry name" value="TPR-like"/>
    <property type="match status" value="1"/>
</dbReference>
<feature type="domain" description="RagB/SusD" evidence="6">
    <location>
        <begin position="333"/>
        <end position="407"/>
    </location>
</feature>
<evidence type="ECO:0000259" key="7">
    <source>
        <dbReference type="Pfam" id="PF14322"/>
    </source>
</evidence>
<dbReference type="GO" id="GO:0009279">
    <property type="term" value="C:cell outer membrane"/>
    <property type="evidence" value="ECO:0007669"/>
    <property type="project" value="UniProtKB-SubCell"/>
</dbReference>
<keyword evidence="5" id="KW-0998">Cell outer membrane</keyword>
<dbReference type="PROSITE" id="PS51257">
    <property type="entry name" value="PROKAR_LIPOPROTEIN"/>
    <property type="match status" value="1"/>
</dbReference>
<name>A0A4V3DE16_9SPHI</name>
<dbReference type="Proteomes" id="UP000295292">
    <property type="component" value="Unassembled WGS sequence"/>
</dbReference>
<comment type="caution">
    <text evidence="8">The sequence shown here is derived from an EMBL/GenBank/DDBJ whole genome shotgun (WGS) entry which is preliminary data.</text>
</comment>
<evidence type="ECO:0000259" key="6">
    <source>
        <dbReference type="Pfam" id="PF07980"/>
    </source>
</evidence>
<dbReference type="RefSeq" id="WP_133583099.1">
    <property type="nucleotide sequence ID" value="NZ_SNYV01000011.1"/>
</dbReference>
<evidence type="ECO:0000256" key="3">
    <source>
        <dbReference type="ARBA" id="ARBA00022729"/>
    </source>
</evidence>
<sequence length="450" mass="51646">MKTIIISLTLGFATLIFGACDKYLDVQSNNKLVVPKELDDLQKLLDNVRVMNNNFCSRGEKACDDYFIPESNYKALNDVEKLDYIWEDSQYNFSNDWSSMYNVVYIANLVLERLDKIDRNEQNAAKWDGIKGAALFFRANSYLSLLWTYAKAYQQNTAETDLGIVLRETSDFNVKSVRASVEDSYKKVIKDMETSISLLPLESDHVVQPSKPAVYGVLARAYLSMRQYDLALKYAELYLERRNELLDYNNSNEVKLTATFPFSLFNKETTFYMELKATILSNAYSNIDSVLYRSYDSNDLRKQAYFKVLNNVINFKGQYSGSALLFGGVATDEIYLIRAECLARAGKLVEAQADLNKLLATRYKAGTYKPYLLTDAGEVLKVILSERRKELVYRGLRWMDIKRLNLEGQEIILKRVVNGKEYRLVPNENRYALPLPADIVRIAGIPQNSR</sequence>
<proteinExistence type="inferred from homology"/>
<keyword evidence="3" id="KW-0732">Signal</keyword>
<dbReference type="Pfam" id="PF07980">
    <property type="entry name" value="SusD_RagB"/>
    <property type="match status" value="1"/>
</dbReference>
<gene>
    <name evidence="8" type="ORF">CLV99_0733</name>
</gene>
<dbReference type="InterPro" id="IPR011990">
    <property type="entry name" value="TPR-like_helical_dom_sf"/>
</dbReference>
<reference evidence="8 9" key="1">
    <citation type="submission" date="2019-03" db="EMBL/GenBank/DDBJ databases">
        <title>Genomic Encyclopedia of Archaeal and Bacterial Type Strains, Phase II (KMG-II): from individual species to whole genera.</title>
        <authorList>
            <person name="Goeker M."/>
        </authorList>
    </citation>
    <scope>NUCLEOTIDE SEQUENCE [LARGE SCALE GENOMIC DNA]</scope>
    <source>
        <strain evidence="8 9">DSM 28353</strain>
    </source>
</reference>
<dbReference type="InterPro" id="IPR012944">
    <property type="entry name" value="SusD_RagB_dom"/>
</dbReference>
<evidence type="ECO:0000256" key="1">
    <source>
        <dbReference type="ARBA" id="ARBA00004442"/>
    </source>
</evidence>
<comment type="similarity">
    <text evidence="2">Belongs to the SusD family.</text>
</comment>
<feature type="domain" description="SusD-like N-terminal" evidence="7">
    <location>
        <begin position="22"/>
        <end position="223"/>
    </location>
</feature>
<keyword evidence="4" id="KW-0472">Membrane</keyword>
<dbReference type="AlphaFoldDB" id="A0A4V3DE16"/>